<proteinExistence type="predicted"/>
<dbReference type="AlphaFoldDB" id="K0R9V5"/>
<dbReference type="Proteomes" id="UP000266841">
    <property type="component" value="Unassembled WGS sequence"/>
</dbReference>
<accession>K0R9V5</accession>
<keyword evidence="3" id="KW-1185">Reference proteome</keyword>
<protein>
    <submittedName>
        <fullName evidence="2">Uncharacterized protein</fullName>
    </submittedName>
</protein>
<dbReference type="EMBL" id="AGNL01044325">
    <property type="protein sequence ID" value="EJK49935.1"/>
    <property type="molecule type" value="Genomic_DNA"/>
</dbReference>
<evidence type="ECO:0000256" key="1">
    <source>
        <dbReference type="SAM" id="MobiDB-lite"/>
    </source>
</evidence>
<comment type="caution">
    <text evidence="2">The sequence shown here is derived from an EMBL/GenBank/DDBJ whole genome shotgun (WGS) entry which is preliminary data.</text>
</comment>
<feature type="compositionally biased region" description="Basic residues" evidence="1">
    <location>
        <begin position="1"/>
        <end position="19"/>
    </location>
</feature>
<feature type="region of interest" description="Disordered" evidence="1">
    <location>
        <begin position="1"/>
        <end position="22"/>
    </location>
</feature>
<organism evidence="2 3">
    <name type="scientific">Thalassiosira oceanica</name>
    <name type="common">Marine diatom</name>
    <dbReference type="NCBI Taxonomy" id="159749"/>
    <lineage>
        <taxon>Eukaryota</taxon>
        <taxon>Sar</taxon>
        <taxon>Stramenopiles</taxon>
        <taxon>Ochrophyta</taxon>
        <taxon>Bacillariophyta</taxon>
        <taxon>Coscinodiscophyceae</taxon>
        <taxon>Thalassiosirophycidae</taxon>
        <taxon>Thalassiosirales</taxon>
        <taxon>Thalassiosiraceae</taxon>
        <taxon>Thalassiosira</taxon>
    </lineage>
</organism>
<sequence>MPSRKKLKDKGKGKQKRGMRQLANATPAEIIRGIHEGKPGATLALVKRFYQSNGLPYDELERDGVIEAMLKNLKRCDESLASVFGVSPSDQDMICLPYFCLSALLTVGRQSHNRQEVYLQIAEGISPVIKCMDSPQIEQDSQEAIISAAHSICGFLLQEHQNFGIPAPKAFEMLKTMGTFTIAKDPTVIGMIRLIRLYRDMCHNRDMTTNRSRTKLTDINSTLIWGDCVDETVMKELADLRDISPEFVARCARAVMILYKHSNVLSDSHFAGALRSGLLTTTLSICAQLGSQDVNPVIARTDDLVIRADTLAPGIVDRLYKIRLHHKTSKVLGSMTPLIFQGMEDKLEHIFREARESVCANCLEAFDKKELKWCEGTHMLEPFCSKKCLKESWDAGVCADFSDIVEEDDDKRSISLKRNILQAGSRVLHGSIGSIVGEHGLAIAGGQGLTITIDLREFPPRVSSMLLPMGDPSKTGQVTLIAEDFRGFKVGVKGKVLELRKRFLIDFEEDVLGFQNLHAKQNKV</sequence>
<name>K0R9V5_THAOC</name>
<evidence type="ECO:0000313" key="3">
    <source>
        <dbReference type="Proteomes" id="UP000266841"/>
    </source>
</evidence>
<evidence type="ECO:0000313" key="2">
    <source>
        <dbReference type="EMBL" id="EJK49935.1"/>
    </source>
</evidence>
<gene>
    <name evidence="2" type="ORF">THAOC_31139</name>
</gene>
<reference evidence="2 3" key="1">
    <citation type="journal article" date="2012" name="Genome Biol.">
        <title>Genome and low-iron response of an oceanic diatom adapted to chronic iron limitation.</title>
        <authorList>
            <person name="Lommer M."/>
            <person name="Specht M."/>
            <person name="Roy A.S."/>
            <person name="Kraemer L."/>
            <person name="Andreson R."/>
            <person name="Gutowska M.A."/>
            <person name="Wolf J."/>
            <person name="Bergner S.V."/>
            <person name="Schilhabel M.B."/>
            <person name="Klostermeier U.C."/>
            <person name="Beiko R.G."/>
            <person name="Rosenstiel P."/>
            <person name="Hippler M."/>
            <person name="Laroche J."/>
        </authorList>
    </citation>
    <scope>NUCLEOTIDE SEQUENCE [LARGE SCALE GENOMIC DNA]</scope>
    <source>
        <strain evidence="2 3">CCMP1005</strain>
    </source>
</reference>